<comment type="function">
    <text evidence="10">Essential component of the PAM complex, a complex required for the translocation of transit peptide-containing proteins from the inner membrane into the mitochondrial matrix in an ATP-dependent manner.</text>
</comment>
<dbReference type="GO" id="GO:0000774">
    <property type="term" value="F:adenyl-nucleotide exchange factor activity"/>
    <property type="evidence" value="ECO:0007669"/>
    <property type="project" value="InterPro"/>
</dbReference>
<dbReference type="GO" id="GO:0001405">
    <property type="term" value="C:PAM complex, Tim23 associated import motor"/>
    <property type="evidence" value="ECO:0007669"/>
    <property type="project" value="TreeGrafter"/>
</dbReference>
<accession>A0A9P0YWU1</accession>
<evidence type="ECO:0000256" key="1">
    <source>
        <dbReference type="ARBA" id="ARBA00004305"/>
    </source>
</evidence>
<evidence type="ECO:0000256" key="6">
    <source>
        <dbReference type="ARBA" id="ARBA00022946"/>
    </source>
</evidence>
<comment type="subcellular location">
    <subcellularLocation>
        <location evidence="1 10">Mitochondrion matrix</location>
    </subcellularLocation>
</comment>
<keyword evidence="8 10" id="KW-0143">Chaperone</keyword>
<dbReference type="GO" id="GO:0042803">
    <property type="term" value="F:protein homodimerization activity"/>
    <property type="evidence" value="ECO:0007669"/>
    <property type="project" value="InterPro"/>
</dbReference>
<dbReference type="HAMAP" id="MF_01151">
    <property type="entry name" value="GrpE"/>
    <property type="match status" value="1"/>
</dbReference>
<keyword evidence="4" id="KW-0547">Nucleotide-binding</keyword>
<comment type="subunit">
    <text evidence="9">Probable component of the PAM complex, at least composed of SSC1 (mtHsp70), MGE1, TIM44, PAM16/TIM16, PAM17 and PAM18/TIM14. Interacts with SSQ1.</text>
</comment>
<dbReference type="GO" id="GO:0051087">
    <property type="term" value="F:protein-folding chaperone binding"/>
    <property type="evidence" value="ECO:0007669"/>
    <property type="project" value="InterPro"/>
</dbReference>
<evidence type="ECO:0000256" key="12">
    <source>
        <dbReference type="SAM" id="Coils"/>
    </source>
</evidence>
<feature type="compositionally biased region" description="Polar residues" evidence="13">
    <location>
        <begin position="100"/>
        <end position="109"/>
    </location>
</feature>
<evidence type="ECO:0000256" key="7">
    <source>
        <dbReference type="ARBA" id="ARBA00023128"/>
    </source>
</evidence>
<sequence length="311" mass="34675">MVVSRIASRISKSALAQCRDSFIIYARQQKQQTPTLSNRLHSICYSQQTIAPGHVPLLCAPALNSSRSQWFGMSSSASMESNEKETAQVTNEQENKAEHGSNTSLNTDAESCDETNKSDMEDLSRDDLVKLMLEMEEKLKGKQKEVEQMKDKVLRSYADMENTMDRNRRQTENSKKFAIQNFAKSLLDVADNLSRASSVVKERYLQIDVSSDATGSAQLLKTLLEGVEMTEKQLAEVFKKFGIEKYDPVDEEFDPNKHNAVFQVPDPSKKPGTVAVVLKSGYTLHERIIRPAEVGVALALENEAADTGSES</sequence>
<dbReference type="InterPro" id="IPR000740">
    <property type="entry name" value="GrpE"/>
</dbReference>
<keyword evidence="3" id="KW-0479">Metal-binding</keyword>
<dbReference type="Pfam" id="PF01025">
    <property type="entry name" value="GrpE"/>
    <property type="match status" value="1"/>
</dbReference>
<keyword evidence="12" id="KW-0175">Coiled coil</keyword>
<evidence type="ECO:0000256" key="2">
    <source>
        <dbReference type="ARBA" id="ARBA00009054"/>
    </source>
</evidence>
<evidence type="ECO:0000313" key="15">
    <source>
        <dbReference type="Proteomes" id="UP001152484"/>
    </source>
</evidence>
<feature type="region of interest" description="Disordered" evidence="13">
    <location>
        <begin position="74"/>
        <end position="120"/>
    </location>
</feature>
<dbReference type="Gene3D" id="2.30.22.10">
    <property type="entry name" value="Head domain of nucleotide exchange factor GrpE"/>
    <property type="match status" value="1"/>
</dbReference>
<dbReference type="PANTHER" id="PTHR21237:SF23">
    <property type="entry name" value="GRPE PROTEIN HOMOLOG, MITOCHONDRIAL"/>
    <property type="match status" value="1"/>
</dbReference>
<name>A0A9P0YWU1_CUSEU</name>
<dbReference type="OrthoDB" id="201635at2759"/>
<dbReference type="PROSITE" id="PS01071">
    <property type="entry name" value="GRPE"/>
    <property type="match status" value="1"/>
</dbReference>
<dbReference type="FunFam" id="2.30.22.10:FF:000002">
    <property type="entry name" value="GrpE protein homolog"/>
    <property type="match status" value="1"/>
</dbReference>
<dbReference type="GO" id="GO:0051082">
    <property type="term" value="F:unfolded protein binding"/>
    <property type="evidence" value="ECO:0007669"/>
    <property type="project" value="TreeGrafter"/>
</dbReference>
<evidence type="ECO:0000256" key="4">
    <source>
        <dbReference type="ARBA" id="ARBA00022741"/>
    </source>
</evidence>
<keyword evidence="15" id="KW-1185">Reference proteome</keyword>
<dbReference type="AlphaFoldDB" id="A0A9P0YWU1"/>
<dbReference type="GO" id="GO:0030150">
    <property type="term" value="P:protein import into mitochondrial matrix"/>
    <property type="evidence" value="ECO:0007669"/>
    <property type="project" value="TreeGrafter"/>
</dbReference>
<evidence type="ECO:0000256" key="8">
    <source>
        <dbReference type="ARBA" id="ARBA00023186"/>
    </source>
</evidence>
<evidence type="ECO:0000256" key="10">
    <source>
        <dbReference type="RuleBase" id="RU000640"/>
    </source>
</evidence>
<feature type="coiled-coil region" evidence="12">
    <location>
        <begin position="125"/>
        <end position="152"/>
    </location>
</feature>
<keyword evidence="6" id="KW-0809">Transit peptide</keyword>
<organism evidence="14 15">
    <name type="scientific">Cuscuta europaea</name>
    <name type="common">European dodder</name>
    <dbReference type="NCBI Taxonomy" id="41803"/>
    <lineage>
        <taxon>Eukaryota</taxon>
        <taxon>Viridiplantae</taxon>
        <taxon>Streptophyta</taxon>
        <taxon>Embryophyta</taxon>
        <taxon>Tracheophyta</taxon>
        <taxon>Spermatophyta</taxon>
        <taxon>Magnoliopsida</taxon>
        <taxon>eudicotyledons</taxon>
        <taxon>Gunneridae</taxon>
        <taxon>Pentapetalae</taxon>
        <taxon>asterids</taxon>
        <taxon>lamiids</taxon>
        <taxon>Solanales</taxon>
        <taxon>Convolvulaceae</taxon>
        <taxon>Cuscuteae</taxon>
        <taxon>Cuscuta</taxon>
        <taxon>Cuscuta subgen. Cuscuta</taxon>
    </lineage>
</organism>
<keyword evidence="5" id="KW-0067">ATP-binding</keyword>
<dbReference type="FunFam" id="3.90.20.20:FF:000005">
    <property type="entry name" value="GrpE protein homolog"/>
    <property type="match status" value="1"/>
</dbReference>
<dbReference type="InterPro" id="IPR009012">
    <property type="entry name" value="GrpE_head"/>
</dbReference>
<comment type="caution">
    <text evidence="14">The sequence shown here is derived from an EMBL/GenBank/DDBJ whole genome shotgun (WGS) entry which is preliminary data.</text>
</comment>
<proteinExistence type="inferred from homology"/>
<comment type="similarity">
    <text evidence="2 11">Belongs to the GrpE family.</text>
</comment>
<gene>
    <name evidence="14" type="ORF">CEURO_LOCUS6747</name>
</gene>
<dbReference type="EMBL" id="CAMAPE010000010">
    <property type="protein sequence ID" value="CAH9078479.1"/>
    <property type="molecule type" value="Genomic_DNA"/>
</dbReference>
<evidence type="ECO:0000256" key="5">
    <source>
        <dbReference type="ARBA" id="ARBA00022840"/>
    </source>
</evidence>
<dbReference type="PANTHER" id="PTHR21237">
    <property type="entry name" value="GRPE PROTEIN"/>
    <property type="match status" value="1"/>
</dbReference>
<dbReference type="GO" id="GO:0005524">
    <property type="term" value="F:ATP binding"/>
    <property type="evidence" value="ECO:0007669"/>
    <property type="project" value="UniProtKB-KW"/>
</dbReference>
<evidence type="ECO:0000256" key="13">
    <source>
        <dbReference type="SAM" id="MobiDB-lite"/>
    </source>
</evidence>
<dbReference type="PRINTS" id="PR00773">
    <property type="entry name" value="GRPEPROTEIN"/>
</dbReference>
<protein>
    <recommendedName>
        <fullName evidence="10">GrpE protein homolog</fullName>
    </recommendedName>
</protein>
<dbReference type="GO" id="GO:0046872">
    <property type="term" value="F:metal ion binding"/>
    <property type="evidence" value="ECO:0007669"/>
    <property type="project" value="UniProtKB-KW"/>
</dbReference>
<reference evidence="14" key="1">
    <citation type="submission" date="2022-07" db="EMBL/GenBank/DDBJ databases">
        <authorList>
            <person name="Macas J."/>
            <person name="Novak P."/>
            <person name="Neumann P."/>
        </authorList>
    </citation>
    <scope>NUCLEOTIDE SEQUENCE</scope>
</reference>
<evidence type="ECO:0000256" key="3">
    <source>
        <dbReference type="ARBA" id="ARBA00022723"/>
    </source>
</evidence>
<dbReference type="CDD" id="cd00446">
    <property type="entry name" value="GrpE"/>
    <property type="match status" value="1"/>
</dbReference>
<dbReference type="InterPro" id="IPR013805">
    <property type="entry name" value="GrpE_CC"/>
</dbReference>
<dbReference type="SUPFAM" id="SSF51064">
    <property type="entry name" value="Head domain of nucleotide exchange factor GrpE"/>
    <property type="match status" value="1"/>
</dbReference>
<dbReference type="GO" id="GO:0006457">
    <property type="term" value="P:protein folding"/>
    <property type="evidence" value="ECO:0007669"/>
    <property type="project" value="InterPro"/>
</dbReference>
<evidence type="ECO:0000256" key="9">
    <source>
        <dbReference type="ARBA" id="ARBA00063669"/>
    </source>
</evidence>
<keyword evidence="7 10" id="KW-0496">Mitochondrion</keyword>
<dbReference type="SUPFAM" id="SSF58014">
    <property type="entry name" value="Coiled-coil domain of nucleotide exchange factor GrpE"/>
    <property type="match status" value="1"/>
</dbReference>
<evidence type="ECO:0000256" key="11">
    <source>
        <dbReference type="RuleBase" id="RU004478"/>
    </source>
</evidence>
<dbReference type="Proteomes" id="UP001152484">
    <property type="component" value="Unassembled WGS sequence"/>
</dbReference>
<dbReference type="Gene3D" id="3.90.20.20">
    <property type="match status" value="1"/>
</dbReference>
<evidence type="ECO:0000313" key="14">
    <source>
        <dbReference type="EMBL" id="CAH9078479.1"/>
    </source>
</evidence>